<sequence length="127" mass="13686">MVAYLAMWQDAATASRTADPKHPRLDDHAQRGALQLLQHVMRQARKAGVTMQGAAVAAPSVVKSGSDKVVLKDCVDGSKWVQVKPDESPDGSLSGGRRHTEATVVRTDGGKWKVSDLYWEDVGTCVS</sequence>
<organism evidence="2 3">
    <name type="scientific">Streptomyces monticola</name>
    <dbReference type="NCBI Taxonomy" id="2666263"/>
    <lineage>
        <taxon>Bacteria</taxon>
        <taxon>Bacillati</taxon>
        <taxon>Actinomycetota</taxon>
        <taxon>Actinomycetes</taxon>
        <taxon>Kitasatosporales</taxon>
        <taxon>Streptomycetaceae</taxon>
        <taxon>Streptomyces</taxon>
    </lineage>
</organism>
<evidence type="ECO:0000256" key="1">
    <source>
        <dbReference type="SAM" id="MobiDB-lite"/>
    </source>
</evidence>
<keyword evidence="3" id="KW-1185">Reference proteome</keyword>
<dbReference type="RefSeq" id="WP_381830243.1">
    <property type="nucleotide sequence ID" value="NZ_JBHTCF010000004.1"/>
</dbReference>
<proteinExistence type="predicted"/>
<gene>
    <name evidence="2" type="ORF">ACFQVC_12980</name>
</gene>
<name>A0ABW2JI85_9ACTN</name>
<reference evidence="3" key="1">
    <citation type="journal article" date="2019" name="Int. J. Syst. Evol. Microbiol.">
        <title>The Global Catalogue of Microorganisms (GCM) 10K type strain sequencing project: providing services to taxonomists for standard genome sequencing and annotation.</title>
        <authorList>
            <consortium name="The Broad Institute Genomics Platform"/>
            <consortium name="The Broad Institute Genome Sequencing Center for Infectious Disease"/>
            <person name="Wu L."/>
            <person name="Ma J."/>
        </authorList>
    </citation>
    <scope>NUCLEOTIDE SEQUENCE [LARGE SCALE GENOMIC DNA]</scope>
    <source>
        <strain evidence="3">SYNS20</strain>
    </source>
</reference>
<evidence type="ECO:0000313" key="3">
    <source>
        <dbReference type="Proteomes" id="UP001596523"/>
    </source>
</evidence>
<protein>
    <recommendedName>
        <fullName evidence="4">Secreted protein/lipoprotein</fullName>
    </recommendedName>
</protein>
<accession>A0ABW2JI85</accession>
<dbReference type="Proteomes" id="UP001596523">
    <property type="component" value="Unassembled WGS sequence"/>
</dbReference>
<feature type="region of interest" description="Disordered" evidence="1">
    <location>
        <begin position="82"/>
        <end position="101"/>
    </location>
</feature>
<dbReference type="EMBL" id="JBHTCF010000004">
    <property type="protein sequence ID" value="MFC7305131.1"/>
    <property type="molecule type" value="Genomic_DNA"/>
</dbReference>
<evidence type="ECO:0000313" key="2">
    <source>
        <dbReference type="EMBL" id="MFC7305131.1"/>
    </source>
</evidence>
<evidence type="ECO:0008006" key="4">
    <source>
        <dbReference type="Google" id="ProtNLM"/>
    </source>
</evidence>
<comment type="caution">
    <text evidence="2">The sequence shown here is derived from an EMBL/GenBank/DDBJ whole genome shotgun (WGS) entry which is preliminary data.</text>
</comment>